<proteinExistence type="predicted"/>
<name>A0A137NXQ3_CONC2</name>
<dbReference type="EMBL" id="KQ964622">
    <property type="protein sequence ID" value="KXN67643.1"/>
    <property type="molecule type" value="Genomic_DNA"/>
</dbReference>
<evidence type="ECO:0000256" key="1">
    <source>
        <dbReference type="ARBA" id="ARBA00022741"/>
    </source>
</evidence>
<evidence type="ECO:0000313" key="5">
    <source>
        <dbReference type="EMBL" id="KXN67643.1"/>
    </source>
</evidence>
<dbReference type="GO" id="GO:0016787">
    <property type="term" value="F:hydrolase activity"/>
    <property type="evidence" value="ECO:0007669"/>
    <property type="project" value="UniProtKB-KW"/>
</dbReference>
<sequence>LNQIFKTFNLKKEFRLNFYKVLISIALLIKCDFYHHDEDDFVLVKNQNYLEDVSELLGVQVDDLELVLVARTRVVNDEVCTMMLDLEEAQRQRDQLCTTLFRLAFSWIVEAIN</sequence>
<dbReference type="GO" id="GO:0007015">
    <property type="term" value="P:actin filament organization"/>
    <property type="evidence" value="ECO:0007669"/>
    <property type="project" value="TreeGrafter"/>
</dbReference>
<accession>A0A137NXQ3</accession>
<dbReference type="PANTHER" id="PTHR13140:SF550">
    <property type="entry name" value="MYOSIN-IIIB ISOFORM X1"/>
    <property type="match status" value="1"/>
</dbReference>
<keyword evidence="3" id="KW-0009">Actin-binding</keyword>
<feature type="non-terminal residue" evidence="5">
    <location>
        <position position="1"/>
    </location>
</feature>
<dbReference type="PANTHER" id="PTHR13140">
    <property type="entry name" value="MYOSIN"/>
    <property type="match status" value="1"/>
</dbReference>
<dbReference type="GO" id="GO:0005737">
    <property type="term" value="C:cytoplasm"/>
    <property type="evidence" value="ECO:0007669"/>
    <property type="project" value="TreeGrafter"/>
</dbReference>
<dbReference type="GO" id="GO:0005524">
    <property type="term" value="F:ATP binding"/>
    <property type="evidence" value="ECO:0007669"/>
    <property type="project" value="UniProtKB-KW"/>
</dbReference>
<feature type="domain" description="Myosin motor" evidence="4">
    <location>
        <begin position="3"/>
        <end position="113"/>
    </location>
</feature>
<dbReference type="AlphaFoldDB" id="A0A137NXQ3"/>
<gene>
    <name evidence="5" type="ORF">CONCODRAFT_33100</name>
</gene>
<dbReference type="GO" id="GO:0016020">
    <property type="term" value="C:membrane"/>
    <property type="evidence" value="ECO:0007669"/>
    <property type="project" value="TreeGrafter"/>
</dbReference>
<evidence type="ECO:0000313" key="6">
    <source>
        <dbReference type="Proteomes" id="UP000070444"/>
    </source>
</evidence>
<keyword evidence="5" id="KW-0378">Hydrolase</keyword>
<dbReference type="OrthoDB" id="370884at2759"/>
<keyword evidence="1" id="KW-0547">Nucleotide-binding</keyword>
<dbReference type="Gene3D" id="1.20.120.720">
    <property type="entry name" value="Myosin VI head, motor domain, U50 subdomain"/>
    <property type="match status" value="1"/>
</dbReference>
<dbReference type="GO" id="GO:0000146">
    <property type="term" value="F:microfilament motor activity"/>
    <property type="evidence" value="ECO:0007669"/>
    <property type="project" value="TreeGrafter"/>
</dbReference>
<dbReference type="InterPro" id="IPR001609">
    <property type="entry name" value="Myosin_head_motor_dom-like"/>
</dbReference>
<keyword evidence="6" id="KW-1185">Reference proteome</keyword>
<evidence type="ECO:0000256" key="2">
    <source>
        <dbReference type="ARBA" id="ARBA00022840"/>
    </source>
</evidence>
<keyword evidence="2" id="KW-0067">ATP-binding</keyword>
<protein>
    <submittedName>
        <fullName evidence="5">p-loop containing nucleoside triphosphate hydrolase protein</fullName>
    </submittedName>
</protein>
<dbReference type="InterPro" id="IPR027417">
    <property type="entry name" value="P-loop_NTPase"/>
</dbReference>
<dbReference type="Proteomes" id="UP000070444">
    <property type="component" value="Unassembled WGS sequence"/>
</dbReference>
<dbReference type="STRING" id="796925.A0A137NXQ3"/>
<dbReference type="GO" id="GO:0016459">
    <property type="term" value="C:myosin complex"/>
    <property type="evidence" value="ECO:0007669"/>
    <property type="project" value="InterPro"/>
</dbReference>
<dbReference type="Pfam" id="PF00063">
    <property type="entry name" value="Myosin_head"/>
    <property type="match status" value="1"/>
</dbReference>
<reference evidence="5 6" key="1">
    <citation type="journal article" date="2015" name="Genome Biol. Evol.">
        <title>Phylogenomic analyses indicate that early fungi evolved digesting cell walls of algal ancestors of land plants.</title>
        <authorList>
            <person name="Chang Y."/>
            <person name="Wang S."/>
            <person name="Sekimoto S."/>
            <person name="Aerts A.L."/>
            <person name="Choi C."/>
            <person name="Clum A."/>
            <person name="LaButti K.M."/>
            <person name="Lindquist E.A."/>
            <person name="Yee Ngan C."/>
            <person name="Ohm R.A."/>
            <person name="Salamov A.A."/>
            <person name="Grigoriev I.V."/>
            <person name="Spatafora J.W."/>
            <person name="Berbee M.L."/>
        </authorList>
    </citation>
    <scope>NUCLEOTIDE SEQUENCE [LARGE SCALE GENOMIC DNA]</scope>
    <source>
        <strain evidence="5 6">NRRL 28638</strain>
    </source>
</reference>
<evidence type="ECO:0000256" key="3">
    <source>
        <dbReference type="ARBA" id="ARBA00023203"/>
    </source>
</evidence>
<dbReference type="SUPFAM" id="SSF52540">
    <property type="entry name" value="P-loop containing nucleoside triphosphate hydrolases"/>
    <property type="match status" value="1"/>
</dbReference>
<feature type="non-terminal residue" evidence="5">
    <location>
        <position position="113"/>
    </location>
</feature>
<evidence type="ECO:0000259" key="4">
    <source>
        <dbReference type="Pfam" id="PF00063"/>
    </source>
</evidence>
<dbReference type="GO" id="GO:0051015">
    <property type="term" value="F:actin filament binding"/>
    <property type="evidence" value="ECO:0007669"/>
    <property type="project" value="TreeGrafter"/>
</dbReference>
<organism evidence="5 6">
    <name type="scientific">Conidiobolus coronatus (strain ATCC 28846 / CBS 209.66 / NRRL 28638)</name>
    <name type="common">Delacroixia coronata</name>
    <dbReference type="NCBI Taxonomy" id="796925"/>
    <lineage>
        <taxon>Eukaryota</taxon>
        <taxon>Fungi</taxon>
        <taxon>Fungi incertae sedis</taxon>
        <taxon>Zoopagomycota</taxon>
        <taxon>Entomophthoromycotina</taxon>
        <taxon>Entomophthoromycetes</taxon>
        <taxon>Entomophthorales</taxon>
        <taxon>Ancylistaceae</taxon>
        <taxon>Conidiobolus</taxon>
    </lineage>
</organism>